<dbReference type="RefSeq" id="WP_313982762.1">
    <property type="nucleotide sequence ID" value="NZ_JASJOS010000010.1"/>
</dbReference>
<keyword evidence="4 7" id="KW-1133">Transmembrane helix</keyword>
<comment type="caution">
    <text evidence="9">The sequence shown here is derived from an EMBL/GenBank/DDBJ whole genome shotgun (WGS) entry which is preliminary data.</text>
</comment>
<dbReference type="AlphaFoldDB" id="A0AAE3QTG6"/>
<evidence type="ECO:0000256" key="1">
    <source>
        <dbReference type="ARBA" id="ARBA00004141"/>
    </source>
</evidence>
<feature type="transmembrane region" description="Helical" evidence="7">
    <location>
        <begin position="28"/>
        <end position="50"/>
    </location>
</feature>
<feature type="transmembrane region" description="Helical" evidence="7">
    <location>
        <begin position="183"/>
        <end position="206"/>
    </location>
</feature>
<dbReference type="EMBL" id="JASJOS010000010">
    <property type="protein sequence ID" value="MDJ1483155.1"/>
    <property type="molecule type" value="Genomic_DNA"/>
</dbReference>
<dbReference type="GO" id="GO:0019646">
    <property type="term" value="P:aerobic electron transport chain"/>
    <property type="evidence" value="ECO:0007669"/>
    <property type="project" value="InterPro"/>
</dbReference>
<dbReference type="InterPro" id="IPR000298">
    <property type="entry name" value="Cyt_c_oxidase-like_su3"/>
</dbReference>
<dbReference type="PROSITE" id="PS50253">
    <property type="entry name" value="COX3"/>
    <property type="match status" value="1"/>
</dbReference>
<accession>A0AAE3QTG6</accession>
<dbReference type="Proteomes" id="UP001241110">
    <property type="component" value="Unassembled WGS sequence"/>
</dbReference>
<evidence type="ECO:0000259" key="8">
    <source>
        <dbReference type="PROSITE" id="PS50253"/>
    </source>
</evidence>
<organism evidence="9 10">
    <name type="scientific">Xanthocytophaga flava</name>
    <dbReference type="NCBI Taxonomy" id="3048013"/>
    <lineage>
        <taxon>Bacteria</taxon>
        <taxon>Pseudomonadati</taxon>
        <taxon>Bacteroidota</taxon>
        <taxon>Cytophagia</taxon>
        <taxon>Cytophagales</taxon>
        <taxon>Rhodocytophagaceae</taxon>
        <taxon>Xanthocytophaga</taxon>
    </lineage>
</organism>
<feature type="transmembrane region" description="Helical" evidence="7">
    <location>
        <begin position="62"/>
        <end position="83"/>
    </location>
</feature>
<sequence>MAYKSEQQSAAKPSLPGLFTHRKDPYQFMLYLGFGGSSLIFLLFVILYIIRKGTPGWLSFNIPSIFWISTSLIILSSITFHLANKAFIQDRFIHYKWLLAATLDLGILFIITQIIGWQTLLQEGIVIHKSTAGAFLYIISGLHLLHVLGGLIFLSILLIQALKRTTYIDSFIYSVNPPNQFRLLLITQYWHFVDILWVLLFIFFLYQQYF</sequence>
<dbReference type="InterPro" id="IPR013833">
    <property type="entry name" value="Cyt_c_oxidase_su3_a-hlx"/>
</dbReference>
<feature type="transmembrane region" description="Helical" evidence="7">
    <location>
        <begin position="135"/>
        <end position="162"/>
    </location>
</feature>
<dbReference type="PANTHER" id="PTHR11403">
    <property type="entry name" value="CYTOCHROME C OXIDASE SUBUNIT III"/>
    <property type="match status" value="1"/>
</dbReference>
<keyword evidence="3 6" id="KW-0812">Transmembrane</keyword>
<evidence type="ECO:0000256" key="2">
    <source>
        <dbReference type="ARBA" id="ARBA00010581"/>
    </source>
</evidence>
<keyword evidence="5 7" id="KW-0472">Membrane</keyword>
<evidence type="ECO:0000256" key="7">
    <source>
        <dbReference type="SAM" id="Phobius"/>
    </source>
</evidence>
<dbReference type="PANTHER" id="PTHR11403:SF10">
    <property type="entry name" value="CYTOCHROME C OXIDASE"/>
    <property type="match status" value="1"/>
</dbReference>
<evidence type="ECO:0000256" key="5">
    <source>
        <dbReference type="ARBA" id="ARBA00023136"/>
    </source>
</evidence>
<feature type="domain" description="Heme-copper oxidase subunit III family profile" evidence="8">
    <location>
        <begin position="57"/>
        <end position="209"/>
    </location>
</feature>
<evidence type="ECO:0000256" key="4">
    <source>
        <dbReference type="ARBA" id="ARBA00022989"/>
    </source>
</evidence>
<dbReference type="Gene3D" id="1.20.120.80">
    <property type="entry name" value="Cytochrome c oxidase, subunit III, four-helix bundle"/>
    <property type="match status" value="1"/>
</dbReference>
<evidence type="ECO:0000256" key="3">
    <source>
        <dbReference type="ARBA" id="ARBA00022692"/>
    </source>
</evidence>
<dbReference type="Pfam" id="PF00510">
    <property type="entry name" value="COX3"/>
    <property type="match status" value="1"/>
</dbReference>
<dbReference type="InterPro" id="IPR024791">
    <property type="entry name" value="Cyt_c/ubiquinol_Oxase_su3"/>
</dbReference>
<protein>
    <submittedName>
        <fullName evidence="9">Cytochrome c oxidase subunit 3</fullName>
    </submittedName>
</protein>
<evidence type="ECO:0000256" key="6">
    <source>
        <dbReference type="RuleBase" id="RU003376"/>
    </source>
</evidence>
<feature type="transmembrane region" description="Helical" evidence="7">
    <location>
        <begin position="95"/>
        <end position="115"/>
    </location>
</feature>
<dbReference type="InterPro" id="IPR035973">
    <property type="entry name" value="Cyt_c_oxidase_su3-like_sf"/>
</dbReference>
<evidence type="ECO:0000313" key="10">
    <source>
        <dbReference type="Proteomes" id="UP001241110"/>
    </source>
</evidence>
<reference evidence="9" key="1">
    <citation type="submission" date="2023-05" db="EMBL/GenBank/DDBJ databases">
        <authorList>
            <person name="Zhang X."/>
        </authorList>
    </citation>
    <scope>NUCLEOTIDE SEQUENCE</scope>
    <source>
        <strain evidence="9">YF14B1</strain>
    </source>
</reference>
<comment type="subcellular location">
    <subcellularLocation>
        <location evidence="6">Cell membrane</location>
        <topology evidence="6">Multi-pass membrane protein</topology>
    </subcellularLocation>
    <subcellularLocation>
        <location evidence="1">Membrane</location>
        <topology evidence="1">Multi-pass membrane protein</topology>
    </subcellularLocation>
</comment>
<proteinExistence type="inferred from homology"/>
<dbReference type="GO" id="GO:0004129">
    <property type="term" value="F:cytochrome-c oxidase activity"/>
    <property type="evidence" value="ECO:0007669"/>
    <property type="project" value="InterPro"/>
</dbReference>
<dbReference type="GO" id="GO:0005886">
    <property type="term" value="C:plasma membrane"/>
    <property type="evidence" value="ECO:0007669"/>
    <property type="project" value="UniProtKB-SubCell"/>
</dbReference>
<evidence type="ECO:0000313" key="9">
    <source>
        <dbReference type="EMBL" id="MDJ1483155.1"/>
    </source>
</evidence>
<gene>
    <name evidence="9" type="ORF">QNI16_21840</name>
</gene>
<name>A0AAE3QTG6_9BACT</name>
<dbReference type="SUPFAM" id="SSF81452">
    <property type="entry name" value="Cytochrome c oxidase subunit III-like"/>
    <property type="match status" value="1"/>
</dbReference>
<comment type="similarity">
    <text evidence="2 6">Belongs to the cytochrome c oxidase subunit 3 family.</text>
</comment>